<dbReference type="KEGG" id="sphv:F9278_36165"/>
<dbReference type="EMBL" id="CP045096">
    <property type="protein sequence ID" value="QFR00716.1"/>
    <property type="molecule type" value="Genomic_DNA"/>
</dbReference>
<sequence>MTTALWPLQVAVVTRLRADSPLTALVSGVFDDVPEDQAHPYVTVGSITETVDDAHNQRGLEAQVELHIWSRYAGFREVADILAALDAVLDRQPLTVTGFKDVSVAHVQHTELRDPDPEIRHINVSYRVWLTKA</sequence>
<dbReference type="AlphaFoldDB" id="A0A5P8KBS7"/>
<dbReference type="InterPro" id="IPR021508">
    <property type="entry name" value="Gp17-like"/>
</dbReference>
<dbReference type="InterPro" id="IPR053745">
    <property type="entry name" value="Viral_Tail_Comp_sf"/>
</dbReference>
<organism evidence="1 2">
    <name type="scientific">Streptomyces phaeolivaceus</name>
    <dbReference type="NCBI Taxonomy" id="2653200"/>
    <lineage>
        <taxon>Bacteria</taxon>
        <taxon>Bacillati</taxon>
        <taxon>Actinomycetota</taxon>
        <taxon>Actinomycetes</taxon>
        <taxon>Kitasatosporales</taxon>
        <taxon>Streptomycetaceae</taxon>
        <taxon>Streptomyces</taxon>
    </lineage>
</organism>
<reference evidence="1 2" key="1">
    <citation type="submission" date="2019-10" db="EMBL/GenBank/DDBJ databases">
        <title>Streptomyces sp. strain GY16 isolated from leaves of Broussonetia papyrifera.</title>
        <authorList>
            <person name="Mo P."/>
        </authorList>
    </citation>
    <scope>NUCLEOTIDE SEQUENCE [LARGE SCALE GENOMIC DNA]</scope>
    <source>
        <strain evidence="1 2">GY16</strain>
    </source>
</reference>
<accession>A0A5P8KBS7</accession>
<gene>
    <name evidence="1" type="ORF">F9278_36165</name>
</gene>
<evidence type="ECO:0000313" key="2">
    <source>
        <dbReference type="Proteomes" id="UP000327294"/>
    </source>
</evidence>
<protein>
    <submittedName>
        <fullName evidence="1">DUF3168 domain-containing protein</fullName>
    </submittedName>
</protein>
<dbReference type="Pfam" id="PF11367">
    <property type="entry name" value="Tail_completion_gp17"/>
    <property type="match status" value="1"/>
</dbReference>
<dbReference type="RefSeq" id="WP_152172046.1">
    <property type="nucleotide sequence ID" value="NZ_CP045096.1"/>
</dbReference>
<dbReference type="Proteomes" id="UP000327294">
    <property type="component" value="Chromosome"/>
</dbReference>
<dbReference type="Gene3D" id="3.30.2000.30">
    <property type="match status" value="1"/>
</dbReference>
<name>A0A5P8KBS7_9ACTN</name>
<evidence type="ECO:0000313" key="1">
    <source>
        <dbReference type="EMBL" id="QFR00716.1"/>
    </source>
</evidence>
<proteinExistence type="predicted"/>
<keyword evidence="2" id="KW-1185">Reference proteome</keyword>